<feature type="non-terminal residue" evidence="1">
    <location>
        <position position="81"/>
    </location>
</feature>
<dbReference type="GO" id="GO:0003676">
    <property type="term" value="F:nucleic acid binding"/>
    <property type="evidence" value="ECO:0007669"/>
    <property type="project" value="InterPro"/>
</dbReference>
<dbReference type="Gene3D" id="3.30.420.10">
    <property type="entry name" value="Ribonuclease H-like superfamily/Ribonuclease H"/>
    <property type="match status" value="1"/>
</dbReference>
<keyword evidence="2" id="KW-1185">Reference proteome</keyword>
<proteinExistence type="predicted"/>
<dbReference type="Proteomes" id="UP001219934">
    <property type="component" value="Unassembled WGS sequence"/>
</dbReference>
<feature type="non-terminal residue" evidence="1">
    <location>
        <position position="1"/>
    </location>
</feature>
<protein>
    <recommendedName>
        <fullName evidence="3">Tc1-like transposase DDE domain-containing protein</fullName>
    </recommendedName>
</protein>
<accession>A0AAD6FT05</accession>
<gene>
    <name evidence="1" type="ORF">JOQ06_008916</name>
</gene>
<reference evidence="1" key="1">
    <citation type="submission" date="2022-11" db="EMBL/GenBank/DDBJ databases">
        <title>Chromosome-level genome of Pogonophryne albipinna.</title>
        <authorList>
            <person name="Jo E."/>
        </authorList>
    </citation>
    <scope>NUCLEOTIDE SEQUENCE</scope>
    <source>
        <strain evidence="1">SGF0006</strain>
        <tissue evidence="1">Muscle</tissue>
    </source>
</reference>
<dbReference type="InterPro" id="IPR036397">
    <property type="entry name" value="RNaseH_sf"/>
</dbReference>
<evidence type="ECO:0000313" key="2">
    <source>
        <dbReference type="Proteomes" id="UP001219934"/>
    </source>
</evidence>
<sequence length="81" mass="9662">ATQEWLQKKHIEVMEGPSQSPDLNPVENLWRELKLPDANHQPQNLMDLERIFREEWTTILPEMFTNPETNDKKHLTSNLRL</sequence>
<dbReference type="AlphaFoldDB" id="A0AAD6FT05"/>
<name>A0AAD6FT05_9TELE</name>
<evidence type="ECO:0000313" key="1">
    <source>
        <dbReference type="EMBL" id="KAJ4946873.1"/>
    </source>
</evidence>
<organism evidence="1 2">
    <name type="scientific">Pogonophryne albipinna</name>
    <dbReference type="NCBI Taxonomy" id="1090488"/>
    <lineage>
        <taxon>Eukaryota</taxon>
        <taxon>Metazoa</taxon>
        <taxon>Chordata</taxon>
        <taxon>Craniata</taxon>
        <taxon>Vertebrata</taxon>
        <taxon>Euteleostomi</taxon>
        <taxon>Actinopterygii</taxon>
        <taxon>Neopterygii</taxon>
        <taxon>Teleostei</taxon>
        <taxon>Neoteleostei</taxon>
        <taxon>Acanthomorphata</taxon>
        <taxon>Eupercaria</taxon>
        <taxon>Perciformes</taxon>
        <taxon>Notothenioidei</taxon>
        <taxon>Pogonophryne</taxon>
    </lineage>
</organism>
<comment type="caution">
    <text evidence="1">The sequence shown here is derived from an EMBL/GenBank/DDBJ whole genome shotgun (WGS) entry which is preliminary data.</text>
</comment>
<evidence type="ECO:0008006" key="3">
    <source>
        <dbReference type="Google" id="ProtNLM"/>
    </source>
</evidence>
<dbReference type="EMBL" id="JAPTMU010000002">
    <property type="protein sequence ID" value="KAJ4946873.1"/>
    <property type="molecule type" value="Genomic_DNA"/>
</dbReference>